<comment type="caution">
    <text evidence="2">The sequence shown here is derived from an EMBL/GenBank/DDBJ whole genome shotgun (WGS) entry which is preliminary data.</text>
</comment>
<keyword evidence="2" id="KW-0489">Methyltransferase</keyword>
<accession>A0A7V8VC94</accession>
<dbReference type="AlphaFoldDB" id="A0A7V8VC94"/>
<protein>
    <submittedName>
        <fullName evidence="2">Methyltransferase domain-containing protein</fullName>
    </submittedName>
</protein>
<feature type="domain" description="Methyltransferase type 11" evidence="1">
    <location>
        <begin position="1"/>
        <end position="36"/>
    </location>
</feature>
<name>A0A7V8VC94_9BACT</name>
<dbReference type="SUPFAM" id="SSF53335">
    <property type="entry name" value="S-adenosyl-L-methionine-dependent methyltransferases"/>
    <property type="match status" value="1"/>
</dbReference>
<organism evidence="2 3">
    <name type="scientific">Thermogemmata fonticola</name>
    <dbReference type="NCBI Taxonomy" id="2755323"/>
    <lineage>
        <taxon>Bacteria</taxon>
        <taxon>Pseudomonadati</taxon>
        <taxon>Planctomycetota</taxon>
        <taxon>Planctomycetia</taxon>
        <taxon>Gemmatales</taxon>
        <taxon>Gemmataceae</taxon>
        <taxon>Thermogemmata</taxon>
    </lineage>
</organism>
<dbReference type="Pfam" id="PF08241">
    <property type="entry name" value="Methyltransf_11"/>
    <property type="match status" value="1"/>
</dbReference>
<dbReference type="GO" id="GO:0032259">
    <property type="term" value="P:methylation"/>
    <property type="evidence" value="ECO:0007669"/>
    <property type="project" value="UniProtKB-KW"/>
</dbReference>
<reference evidence="2 3" key="1">
    <citation type="submission" date="2020-07" db="EMBL/GenBank/DDBJ databases">
        <title>Thermogemmata thermophila gen. nov., sp. nov., a novel moderate thermophilic planctomycete from a Kamchatka hot spring.</title>
        <authorList>
            <person name="Elcheninov A.G."/>
            <person name="Podosokorskaya O.A."/>
            <person name="Kovaleva O.L."/>
            <person name="Novikov A."/>
            <person name="Bonch-Osmolovskaya E.A."/>
            <person name="Toshchakov S.V."/>
            <person name="Kublanov I.V."/>
        </authorList>
    </citation>
    <scope>NUCLEOTIDE SEQUENCE [LARGE SCALE GENOMIC DNA]</scope>
    <source>
        <strain evidence="2 3">2918</strain>
    </source>
</reference>
<keyword evidence="2" id="KW-0808">Transferase</keyword>
<dbReference type="GO" id="GO:0008757">
    <property type="term" value="F:S-adenosylmethionine-dependent methyltransferase activity"/>
    <property type="evidence" value="ECO:0007669"/>
    <property type="project" value="InterPro"/>
</dbReference>
<dbReference type="Gene3D" id="3.40.50.150">
    <property type="entry name" value="Vaccinia Virus protein VP39"/>
    <property type="match status" value="1"/>
</dbReference>
<dbReference type="EMBL" id="JACEFB010000002">
    <property type="protein sequence ID" value="MBA2225395.1"/>
    <property type="molecule type" value="Genomic_DNA"/>
</dbReference>
<gene>
    <name evidence="2" type="ORF">H0921_04365</name>
</gene>
<evidence type="ECO:0000259" key="1">
    <source>
        <dbReference type="Pfam" id="PF08241"/>
    </source>
</evidence>
<proteinExistence type="predicted"/>
<dbReference type="InterPro" id="IPR029063">
    <property type="entry name" value="SAM-dependent_MTases_sf"/>
</dbReference>
<dbReference type="Proteomes" id="UP000542342">
    <property type="component" value="Unassembled WGS sequence"/>
</dbReference>
<keyword evidence="3" id="KW-1185">Reference proteome</keyword>
<dbReference type="InterPro" id="IPR013216">
    <property type="entry name" value="Methyltransf_11"/>
</dbReference>
<sequence>MPFADKSVDIITLENASNRRATISEIARVIKPGGDIRLVGPATPEILAAHQQIAEAVGGRVFQTIIKVRSDVDEVVYTNIIVPARK</sequence>
<evidence type="ECO:0000313" key="2">
    <source>
        <dbReference type="EMBL" id="MBA2225395.1"/>
    </source>
</evidence>
<evidence type="ECO:0000313" key="3">
    <source>
        <dbReference type="Proteomes" id="UP000542342"/>
    </source>
</evidence>